<comment type="subcellular location">
    <subcellularLocation>
        <location evidence="1">Membrane</location>
        <topology evidence="1">Multi-pass membrane protein</topology>
    </subcellularLocation>
</comment>
<dbReference type="PANTHER" id="PTHR48022">
    <property type="entry name" value="PLASTIDIC GLUCOSE TRANSPORTER 4"/>
    <property type="match status" value="1"/>
</dbReference>
<feature type="transmembrane region" description="Helical" evidence="6">
    <location>
        <begin position="314"/>
        <end position="336"/>
    </location>
</feature>
<dbReference type="PANTHER" id="PTHR48022:SF2">
    <property type="entry name" value="PLASTIDIC GLUCOSE TRANSPORTER 4"/>
    <property type="match status" value="1"/>
</dbReference>
<comment type="caution">
    <text evidence="8">The sequence shown here is derived from an EMBL/GenBank/DDBJ whole genome shotgun (WGS) entry which is preliminary data.</text>
</comment>
<evidence type="ECO:0000259" key="7">
    <source>
        <dbReference type="PROSITE" id="PS50850"/>
    </source>
</evidence>
<reference evidence="8" key="2">
    <citation type="submission" date="2023-06" db="EMBL/GenBank/DDBJ databases">
        <authorList>
            <consortium name="Lawrence Berkeley National Laboratory"/>
            <person name="Haridas S."/>
            <person name="Hensen N."/>
            <person name="Bonometti L."/>
            <person name="Westerberg I."/>
            <person name="Brannstrom I.O."/>
            <person name="Guillou S."/>
            <person name="Cros-Aarteil S."/>
            <person name="Calhoun S."/>
            <person name="Kuo A."/>
            <person name="Mondo S."/>
            <person name="Pangilinan J."/>
            <person name="Riley R."/>
            <person name="LaButti K."/>
            <person name="Andreopoulos B."/>
            <person name="Lipzen A."/>
            <person name="Chen C."/>
            <person name="Yanf M."/>
            <person name="Daum C."/>
            <person name="Ng V."/>
            <person name="Clum A."/>
            <person name="Steindorff A."/>
            <person name="Ohm R."/>
            <person name="Martin F."/>
            <person name="Silar P."/>
            <person name="Natvig D."/>
            <person name="Lalanne C."/>
            <person name="Gautier V."/>
            <person name="Ament-velasquez S.L."/>
            <person name="Kruys A."/>
            <person name="Hutchinson M.I."/>
            <person name="Powell A.J."/>
            <person name="Barry K."/>
            <person name="Miller A.N."/>
            <person name="Grigoriev I.V."/>
            <person name="Debuchy R."/>
            <person name="Gladieux P."/>
            <person name="Thoren M.H."/>
            <person name="Johannesson H."/>
        </authorList>
    </citation>
    <scope>NUCLEOTIDE SEQUENCE</scope>
    <source>
        <strain evidence="8">CBS 232.78</strain>
    </source>
</reference>
<dbReference type="Gene3D" id="1.20.1250.20">
    <property type="entry name" value="MFS general substrate transporter like domains"/>
    <property type="match status" value="3"/>
</dbReference>
<feature type="domain" description="Major facilitator superfamily (MFS) profile" evidence="7">
    <location>
        <begin position="1"/>
        <end position="366"/>
    </location>
</feature>
<keyword evidence="4 6" id="KW-1133">Transmembrane helix</keyword>
<dbReference type="PROSITE" id="PS50850">
    <property type="entry name" value="MFS"/>
    <property type="match status" value="1"/>
</dbReference>
<evidence type="ECO:0000256" key="4">
    <source>
        <dbReference type="ARBA" id="ARBA00022989"/>
    </source>
</evidence>
<dbReference type="GO" id="GO:0005351">
    <property type="term" value="F:carbohydrate:proton symporter activity"/>
    <property type="evidence" value="ECO:0007669"/>
    <property type="project" value="TreeGrafter"/>
</dbReference>
<protein>
    <submittedName>
        <fullName evidence="8">Major facilitator superfamily domain-containing protein</fullName>
    </submittedName>
</protein>
<keyword evidence="3 6" id="KW-0812">Transmembrane</keyword>
<dbReference type="InterPro" id="IPR005828">
    <property type="entry name" value="MFS_sugar_transport-like"/>
</dbReference>
<accession>A0AAE0NP20</accession>
<evidence type="ECO:0000256" key="5">
    <source>
        <dbReference type="ARBA" id="ARBA00023136"/>
    </source>
</evidence>
<dbReference type="AlphaFoldDB" id="A0AAE0NP20"/>
<gene>
    <name evidence="8" type="ORF">B0H63DRAFT_559659</name>
</gene>
<evidence type="ECO:0000313" key="8">
    <source>
        <dbReference type="EMBL" id="KAK3384944.1"/>
    </source>
</evidence>
<name>A0AAE0NP20_9PEZI</name>
<comment type="similarity">
    <text evidence="2">Belongs to the major facilitator superfamily. Sugar transporter (TC 2.A.1.1) family.</text>
</comment>
<feature type="transmembrane region" description="Helical" evidence="6">
    <location>
        <begin position="108"/>
        <end position="127"/>
    </location>
</feature>
<keyword evidence="9" id="KW-1185">Reference proteome</keyword>
<feature type="transmembrane region" description="Helical" evidence="6">
    <location>
        <begin position="247"/>
        <end position="271"/>
    </location>
</feature>
<dbReference type="InterPro" id="IPR036259">
    <property type="entry name" value="MFS_trans_sf"/>
</dbReference>
<dbReference type="GO" id="GO:0016020">
    <property type="term" value="C:membrane"/>
    <property type="evidence" value="ECO:0007669"/>
    <property type="project" value="UniProtKB-SubCell"/>
</dbReference>
<dbReference type="InterPro" id="IPR020846">
    <property type="entry name" value="MFS_dom"/>
</dbReference>
<proteinExistence type="inferred from homology"/>
<keyword evidence="5 6" id="KW-0472">Membrane</keyword>
<dbReference type="Pfam" id="PF00083">
    <property type="entry name" value="Sugar_tr"/>
    <property type="match status" value="2"/>
</dbReference>
<sequence>MREFKTFARMPSPTMYGLIISSILVPASISSLFAEKLADSPSRAREIAIGSLIVATSAALEASFTQIAMFIAGRMIQGVGQGLYIGKLVVYICEISPPKHRGAVSTGLQLFITLGLVAGFFTCYGTGNIQSSLLWRLPFALLAVCAVGFSATTDEEAAEAWESLHVPTADREEIVEQLEPLVARTTAATGPDVSATSSTAIRTIGLHERNNRNESRMPAVLSSEARPRLLLAVFLMGMQQLSGIDEVLYATFLASGVFAIVIVAVTIPATLCADRWGQRLSTILGGIGMAATMFVKGALYAAEIQRQRTRASATSIAHGSNWLMNFLVALVTPTLLDKSSNGAYLLFVGCTFLTAVVCWLFMPEARGRSLDEIDEAF</sequence>
<feature type="transmembrane region" description="Helical" evidence="6">
    <location>
        <begin position="50"/>
        <end position="72"/>
    </location>
</feature>
<evidence type="ECO:0000256" key="1">
    <source>
        <dbReference type="ARBA" id="ARBA00004141"/>
    </source>
</evidence>
<evidence type="ECO:0000256" key="2">
    <source>
        <dbReference type="ARBA" id="ARBA00010992"/>
    </source>
</evidence>
<evidence type="ECO:0000256" key="3">
    <source>
        <dbReference type="ARBA" id="ARBA00022692"/>
    </source>
</evidence>
<dbReference type="SUPFAM" id="SSF103473">
    <property type="entry name" value="MFS general substrate transporter"/>
    <property type="match status" value="1"/>
</dbReference>
<evidence type="ECO:0000313" key="9">
    <source>
        <dbReference type="Proteomes" id="UP001285441"/>
    </source>
</evidence>
<reference evidence="8" key="1">
    <citation type="journal article" date="2023" name="Mol. Phylogenet. Evol.">
        <title>Genome-scale phylogeny and comparative genomics of the fungal order Sordariales.</title>
        <authorList>
            <person name="Hensen N."/>
            <person name="Bonometti L."/>
            <person name="Westerberg I."/>
            <person name="Brannstrom I.O."/>
            <person name="Guillou S."/>
            <person name="Cros-Aarteil S."/>
            <person name="Calhoun S."/>
            <person name="Haridas S."/>
            <person name="Kuo A."/>
            <person name="Mondo S."/>
            <person name="Pangilinan J."/>
            <person name="Riley R."/>
            <person name="LaButti K."/>
            <person name="Andreopoulos B."/>
            <person name="Lipzen A."/>
            <person name="Chen C."/>
            <person name="Yan M."/>
            <person name="Daum C."/>
            <person name="Ng V."/>
            <person name="Clum A."/>
            <person name="Steindorff A."/>
            <person name="Ohm R.A."/>
            <person name="Martin F."/>
            <person name="Silar P."/>
            <person name="Natvig D.O."/>
            <person name="Lalanne C."/>
            <person name="Gautier V."/>
            <person name="Ament-Velasquez S.L."/>
            <person name="Kruys A."/>
            <person name="Hutchinson M.I."/>
            <person name="Powell A.J."/>
            <person name="Barry K."/>
            <person name="Miller A.N."/>
            <person name="Grigoriev I.V."/>
            <person name="Debuchy R."/>
            <person name="Gladieux P."/>
            <person name="Hiltunen Thoren M."/>
            <person name="Johannesson H."/>
        </authorList>
    </citation>
    <scope>NUCLEOTIDE SEQUENCE</scope>
    <source>
        <strain evidence="8">CBS 232.78</strain>
    </source>
</reference>
<feature type="transmembrane region" description="Helical" evidence="6">
    <location>
        <begin position="342"/>
        <end position="362"/>
    </location>
</feature>
<dbReference type="InterPro" id="IPR050360">
    <property type="entry name" value="MFS_Sugar_Transporters"/>
</dbReference>
<dbReference type="Proteomes" id="UP001285441">
    <property type="component" value="Unassembled WGS sequence"/>
</dbReference>
<dbReference type="InterPro" id="IPR005829">
    <property type="entry name" value="Sugar_transporter_CS"/>
</dbReference>
<feature type="transmembrane region" description="Helical" evidence="6">
    <location>
        <begin position="283"/>
        <end position="302"/>
    </location>
</feature>
<evidence type="ECO:0000256" key="6">
    <source>
        <dbReference type="SAM" id="Phobius"/>
    </source>
</evidence>
<organism evidence="8 9">
    <name type="scientific">Podospora didyma</name>
    <dbReference type="NCBI Taxonomy" id="330526"/>
    <lineage>
        <taxon>Eukaryota</taxon>
        <taxon>Fungi</taxon>
        <taxon>Dikarya</taxon>
        <taxon>Ascomycota</taxon>
        <taxon>Pezizomycotina</taxon>
        <taxon>Sordariomycetes</taxon>
        <taxon>Sordariomycetidae</taxon>
        <taxon>Sordariales</taxon>
        <taxon>Podosporaceae</taxon>
        <taxon>Podospora</taxon>
    </lineage>
</organism>
<dbReference type="EMBL" id="JAULSW010000004">
    <property type="protein sequence ID" value="KAK3384944.1"/>
    <property type="molecule type" value="Genomic_DNA"/>
</dbReference>
<dbReference type="PROSITE" id="PS00217">
    <property type="entry name" value="SUGAR_TRANSPORT_2"/>
    <property type="match status" value="1"/>
</dbReference>